<dbReference type="RefSeq" id="WP_151467303.1">
    <property type="nucleotide sequence ID" value="NZ_WBKG01000001.1"/>
</dbReference>
<sequence length="71" mass="7615">MIAEMIGVPEPSPDDSFVELGGDSLTALQVAIVAEERWGAEVDVQEIVVGTVREIHERLLASIRSAAPQNT</sequence>
<dbReference type="PROSITE" id="PS50075">
    <property type="entry name" value="CARRIER"/>
    <property type="match status" value="1"/>
</dbReference>
<evidence type="ECO:0000313" key="2">
    <source>
        <dbReference type="EMBL" id="KAB1990749.1"/>
    </source>
</evidence>
<dbReference type="Proteomes" id="UP000442990">
    <property type="component" value="Unassembled WGS sequence"/>
</dbReference>
<proteinExistence type="predicted"/>
<organism evidence="2 3">
    <name type="scientific">Streptomyces triticiradicis</name>
    <dbReference type="NCBI Taxonomy" id="2651189"/>
    <lineage>
        <taxon>Bacteria</taxon>
        <taxon>Bacillati</taxon>
        <taxon>Actinomycetota</taxon>
        <taxon>Actinomycetes</taxon>
        <taxon>Kitasatosporales</taxon>
        <taxon>Streptomycetaceae</taxon>
        <taxon>Streptomyces</taxon>
    </lineage>
</organism>
<feature type="domain" description="Carrier" evidence="1">
    <location>
        <begin position="1"/>
        <end position="71"/>
    </location>
</feature>
<dbReference type="Pfam" id="PF00550">
    <property type="entry name" value="PP-binding"/>
    <property type="match status" value="1"/>
</dbReference>
<gene>
    <name evidence="2" type="ORF">F8144_02175</name>
</gene>
<dbReference type="Gene3D" id="3.40.50.1820">
    <property type="entry name" value="alpha/beta hydrolase"/>
    <property type="match status" value="1"/>
</dbReference>
<evidence type="ECO:0000259" key="1">
    <source>
        <dbReference type="PROSITE" id="PS50075"/>
    </source>
</evidence>
<dbReference type="EMBL" id="WBKG01000001">
    <property type="protein sequence ID" value="KAB1990749.1"/>
    <property type="molecule type" value="Genomic_DNA"/>
</dbReference>
<dbReference type="InterPro" id="IPR009081">
    <property type="entry name" value="PP-bd_ACP"/>
</dbReference>
<dbReference type="AlphaFoldDB" id="A0A7J5DPQ6"/>
<comment type="caution">
    <text evidence="2">The sequence shown here is derived from an EMBL/GenBank/DDBJ whole genome shotgun (WGS) entry which is preliminary data.</text>
</comment>
<protein>
    <submittedName>
        <fullName evidence="2">Acyl carrier protein</fullName>
    </submittedName>
</protein>
<evidence type="ECO:0000313" key="3">
    <source>
        <dbReference type="Proteomes" id="UP000442990"/>
    </source>
</evidence>
<dbReference type="SUPFAM" id="SSF47336">
    <property type="entry name" value="ACP-like"/>
    <property type="match status" value="1"/>
</dbReference>
<reference evidence="2 3" key="1">
    <citation type="submission" date="2019-09" db="EMBL/GenBank/DDBJ databases">
        <title>Isolation and identification of active actinomycetes.</title>
        <authorList>
            <person name="Yu Z."/>
            <person name="Han C."/>
            <person name="Yu B."/>
        </authorList>
    </citation>
    <scope>NUCLEOTIDE SEQUENCE [LARGE SCALE GENOMIC DNA]</scope>
    <source>
        <strain evidence="2 3">NEAU-H2</strain>
    </source>
</reference>
<dbReference type="InterPro" id="IPR029058">
    <property type="entry name" value="AB_hydrolase_fold"/>
</dbReference>
<keyword evidence="3" id="KW-1185">Reference proteome</keyword>
<name>A0A7J5DPQ6_9ACTN</name>
<accession>A0A7J5DPQ6</accession>
<dbReference type="InterPro" id="IPR036736">
    <property type="entry name" value="ACP-like_sf"/>
</dbReference>